<dbReference type="Pfam" id="PF23414">
    <property type="entry name" value="Beta-prop_EML_2"/>
    <property type="match status" value="1"/>
</dbReference>
<feature type="region of interest" description="Disordered" evidence="5">
    <location>
        <begin position="791"/>
        <end position="820"/>
    </location>
</feature>
<feature type="coiled-coil region" evidence="4">
    <location>
        <begin position="670"/>
        <end position="730"/>
    </location>
</feature>
<sequence>MAAVVAQSSHIFGLRKGVTNNLCFLDDQTIVFPSGNNCVRYNIDQKWQKFIPGTEKSQGMQALALSANRRYLAVSERGEPPTVTVYDLTHEQGRKRKVLTAGDLPVGEFLCMAFSPDSKYLICQSGGPKWTLVFWLWEKQKVMTTISSSEGDPVNQVSFNPQDNTQVCVSGVGLLRLYHYGEGALKRTNAAKVEGIALLCHAWVSGARVVAGTDTGRLLMIESGELRWELDAGIRPVPPLETGASGPIDTKAERNAATTTTGPSVTAILPYSKGFMCSAGPGTVCVFENTEEKDSYRKTGEILIPPDPCSNEPSRAQQQEVATLSLSPGEETLALSTQQGQLYAISLISAEISRGEQAHFEFLSSSFHSKPITGLSICIRKPLVATCSLDRSVRVWNYDTNVLELYKEFQEEALSVSLHPSGLFLLVGFTDKLRMMNLLIDDIRTFKEFTVRGCRECVFSHGGHLFAAINGNVIHIYSVTTFDNILTLKGHNGKVQAVAWSADDGRLVSCGADGAVYEWNVFSGKRESESVLKSCVYTGVAVSSDARTIFAAGTSLKEIQDCQASVCARVLREVPGDDVTYTALAVSRSGKVIFTGTSSGTLRVIKYPLPLQKDWIEYQAHCGPVTKVLVTFDDQLLLTASGDGSLLVWRIVDKEGRGLRDKEVHYTEEILVTKTDLEEKNQNMQELKTRVEELQMEKEYQLRLCDISYNDKIKELSETFIREIESLKTENQCSNSQKLLLEYAKSAELQQQKQAMEEEYERRLGAAEQSGARALEELTLSFQAKLHDKTQQLGQCQDEARQQRREFEEDKRQTEEDADQEIQGLRLRYEKRLYGEKETNLTLRGETGIMKKQLGSLQRELEERCGDIERLKKEATRLHGVIRSLEKDILGLKKVIAERVETIRDKEKVIGEQTKKNQELEKLKYSQNYTLEELKKNIAPRDHAIAGMKEQIQEMEAELEHFHQKNTQLELRVDDLKLKLRATGQERNMEMQRVKQSEATVRRFKVDLHRCAALLQEPKQLKAAVQEMYGCYVRPSDGVEIAGVDADIQREHVRQQDHLEKTVGSLKTQLAKDSELQRQKNVKLMRENVSLIQEINKLRQELRTARAQIHDHHIRTAVAARNKPNRRSPDEHRAVAGTSPDAEITRRPSIT</sequence>
<accession>A0AA47P780</accession>
<dbReference type="AlphaFoldDB" id="A0AA47P780"/>
<keyword evidence="4" id="KW-0175">Coiled coil</keyword>
<keyword evidence="8" id="KW-1185">Reference proteome</keyword>
<dbReference type="InterPro" id="IPR001680">
    <property type="entry name" value="WD40_rpt"/>
</dbReference>
<comment type="caution">
    <text evidence="7">The sequence shown here is derived from an EMBL/GenBank/DDBJ whole genome shotgun (WGS) entry which is preliminary data.</text>
</comment>
<name>A0AA47P780_MERPO</name>
<evidence type="ECO:0000313" key="8">
    <source>
        <dbReference type="Proteomes" id="UP001174136"/>
    </source>
</evidence>
<feature type="domain" description="EML-like second beta-propeller" evidence="6">
    <location>
        <begin position="373"/>
        <end position="651"/>
    </location>
</feature>
<feature type="compositionally biased region" description="Basic and acidic residues" evidence="5">
    <location>
        <begin position="798"/>
        <end position="815"/>
    </location>
</feature>
<dbReference type="Gene3D" id="1.10.287.1490">
    <property type="match status" value="1"/>
</dbReference>
<gene>
    <name evidence="7" type="primary">CFAP57_0</name>
    <name evidence="7" type="ORF">N1851_010387</name>
</gene>
<feature type="region of interest" description="Disordered" evidence="5">
    <location>
        <begin position="237"/>
        <end position="261"/>
    </location>
</feature>
<keyword evidence="7" id="KW-0966">Cell projection</keyword>
<protein>
    <submittedName>
        <fullName evidence="7">Cilia- and flagella-associated protein 57</fullName>
    </submittedName>
</protein>
<dbReference type="Gene3D" id="2.130.10.10">
    <property type="entry name" value="YVTN repeat-like/Quinoprotein amine dehydrogenase"/>
    <property type="match status" value="2"/>
</dbReference>
<dbReference type="EMBL" id="JAOPHQ010001864">
    <property type="protein sequence ID" value="KAK0149092.1"/>
    <property type="molecule type" value="Genomic_DNA"/>
</dbReference>
<dbReference type="InterPro" id="IPR052993">
    <property type="entry name" value="CFA-57"/>
</dbReference>
<keyword evidence="2" id="KW-0677">Repeat</keyword>
<dbReference type="PROSITE" id="PS50294">
    <property type="entry name" value="WD_REPEATS_REGION"/>
    <property type="match status" value="2"/>
</dbReference>
<evidence type="ECO:0000256" key="2">
    <source>
        <dbReference type="ARBA" id="ARBA00022737"/>
    </source>
</evidence>
<dbReference type="PANTHER" id="PTHR32215">
    <property type="entry name" value="CILIA- AND FLAGELLA-ASSOCIATED PROTEIN 57"/>
    <property type="match status" value="1"/>
</dbReference>
<feature type="repeat" description="WD" evidence="3">
    <location>
        <begin position="365"/>
        <end position="400"/>
    </location>
</feature>
<evidence type="ECO:0000256" key="3">
    <source>
        <dbReference type="PROSITE-ProRule" id="PRU00221"/>
    </source>
</evidence>
<dbReference type="SUPFAM" id="SSF50978">
    <property type="entry name" value="WD40 repeat-like"/>
    <property type="match status" value="2"/>
</dbReference>
<dbReference type="Proteomes" id="UP001174136">
    <property type="component" value="Unassembled WGS sequence"/>
</dbReference>
<feature type="region of interest" description="Disordered" evidence="5">
    <location>
        <begin position="1122"/>
        <end position="1151"/>
    </location>
</feature>
<evidence type="ECO:0000256" key="1">
    <source>
        <dbReference type="ARBA" id="ARBA00022574"/>
    </source>
</evidence>
<organism evidence="7 8">
    <name type="scientific">Merluccius polli</name>
    <name type="common">Benguela hake</name>
    <name type="synonym">Merluccius cadenati</name>
    <dbReference type="NCBI Taxonomy" id="89951"/>
    <lineage>
        <taxon>Eukaryota</taxon>
        <taxon>Metazoa</taxon>
        <taxon>Chordata</taxon>
        <taxon>Craniata</taxon>
        <taxon>Vertebrata</taxon>
        <taxon>Euteleostomi</taxon>
        <taxon>Actinopterygii</taxon>
        <taxon>Neopterygii</taxon>
        <taxon>Teleostei</taxon>
        <taxon>Neoteleostei</taxon>
        <taxon>Acanthomorphata</taxon>
        <taxon>Zeiogadaria</taxon>
        <taxon>Gadariae</taxon>
        <taxon>Gadiformes</taxon>
        <taxon>Gadoidei</taxon>
        <taxon>Merlucciidae</taxon>
        <taxon>Merluccius</taxon>
    </lineage>
</organism>
<dbReference type="SMART" id="SM00320">
    <property type="entry name" value="WD40"/>
    <property type="match status" value="7"/>
</dbReference>
<evidence type="ECO:0000256" key="5">
    <source>
        <dbReference type="SAM" id="MobiDB-lite"/>
    </source>
</evidence>
<keyword evidence="7" id="KW-0282">Flagellum</keyword>
<dbReference type="FunFam" id="2.130.10.10:FF:000271">
    <property type="entry name" value="cilia- and flagella-associated protein 57"/>
    <property type="match status" value="1"/>
</dbReference>
<keyword evidence="7" id="KW-0969">Cilium</keyword>
<dbReference type="PANTHER" id="PTHR32215:SF0">
    <property type="entry name" value="CILIA- AND FLAGELLA-ASSOCIATED PROTEIN 57"/>
    <property type="match status" value="1"/>
</dbReference>
<dbReference type="InterPro" id="IPR055442">
    <property type="entry name" value="Beta-prop_EML-like_2nd"/>
</dbReference>
<keyword evidence="1 3" id="KW-0853">WD repeat</keyword>
<reference evidence="7" key="1">
    <citation type="journal article" date="2023" name="Front. Mar. Sci.">
        <title>A new Merluccius polli reference genome to investigate the effects of global change in West African waters.</title>
        <authorList>
            <person name="Mateo J.L."/>
            <person name="Blanco-Fernandez C."/>
            <person name="Garcia-Vazquez E."/>
            <person name="Machado-Schiaffino G."/>
        </authorList>
    </citation>
    <scope>NUCLEOTIDE SEQUENCE</scope>
    <source>
        <strain evidence="7">C29</strain>
        <tissue evidence="7">Fin</tissue>
    </source>
</reference>
<evidence type="ECO:0000256" key="4">
    <source>
        <dbReference type="SAM" id="Coils"/>
    </source>
</evidence>
<feature type="coiled-coil region" evidence="4">
    <location>
        <begin position="854"/>
        <end position="986"/>
    </location>
</feature>
<proteinExistence type="predicted"/>
<feature type="coiled-coil region" evidence="4">
    <location>
        <begin position="1081"/>
        <end position="1115"/>
    </location>
</feature>
<dbReference type="InterPro" id="IPR015943">
    <property type="entry name" value="WD40/YVTN_repeat-like_dom_sf"/>
</dbReference>
<evidence type="ECO:0000259" key="6">
    <source>
        <dbReference type="Pfam" id="PF23414"/>
    </source>
</evidence>
<dbReference type="InterPro" id="IPR036322">
    <property type="entry name" value="WD40_repeat_dom_sf"/>
</dbReference>
<evidence type="ECO:0000313" key="7">
    <source>
        <dbReference type="EMBL" id="KAK0149092.1"/>
    </source>
</evidence>
<feature type="repeat" description="WD" evidence="3">
    <location>
        <begin position="488"/>
        <end position="529"/>
    </location>
</feature>
<feature type="repeat" description="WD" evidence="3">
    <location>
        <begin position="618"/>
        <end position="651"/>
    </location>
</feature>
<dbReference type="PROSITE" id="PS50082">
    <property type="entry name" value="WD_REPEATS_2"/>
    <property type="match status" value="3"/>
</dbReference>